<dbReference type="GO" id="GO:0032259">
    <property type="term" value="P:methylation"/>
    <property type="evidence" value="ECO:0007669"/>
    <property type="project" value="UniProtKB-KW"/>
</dbReference>
<evidence type="ECO:0000259" key="8">
    <source>
        <dbReference type="Pfam" id="PF22528"/>
    </source>
</evidence>
<comment type="caution">
    <text evidence="10">The sequence shown here is derived from an EMBL/GenBank/DDBJ whole genome shotgun (WGS) entry which is preliminary data.</text>
</comment>
<evidence type="ECO:0000313" key="11">
    <source>
        <dbReference type="Proteomes" id="UP001381693"/>
    </source>
</evidence>
<sequence length="483" mass="54266">MPDPEPDDMSVSMASLERTGGEVSPVPMLEVGNPDPLQNEYFTSYEDVEIHRLMVNDKPRTDAYADAILKNKHLFEGKIVMDVGAGTGILSLFMASAGAKKVYAVEASGIANVIEKVSVENGFGDVIYVFHCKVEDVLLDNEKVDVIVSEWMGFYLLHESMLNSVIYARDKFLAEDGTVFPSEARIYACPCTLQTLYREQVNFWDSVYNFNMSAVKEYALKSKMVKPEVCLVSKSDLLAEPTCIKTFNLRWVTEEEVKTFTETTFVAITRPGLYQGLCLWFECDFDGRDYDEDGKEYGSIITLSTSPSRPPTHWKQTVVVLGYGTEAANQQADLSCQEADDSGGQGRGHEPQVNESDEGLKSSESTNQDSGHMSTSAHHRSSSECEPLECKHNKDDFQVNPDYEVDEDEVVGWRIAFAQSNNKVRHYTMTVEMLDPETEEHPIPCACPMARCLIIAKMMEREEMGEDQEIAEKEEEEDFIDCT</sequence>
<evidence type="ECO:0000256" key="2">
    <source>
        <dbReference type="ARBA" id="ARBA00022603"/>
    </source>
</evidence>
<dbReference type="Gene3D" id="2.70.160.11">
    <property type="entry name" value="Hnrnp arginine n-methyltransferase1"/>
    <property type="match status" value="1"/>
</dbReference>
<dbReference type="EMBL" id="JAXCGZ010000681">
    <property type="protein sequence ID" value="KAK7085666.1"/>
    <property type="molecule type" value="Genomic_DNA"/>
</dbReference>
<dbReference type="GO" id="GO:0005634">
    <property type="term" value="C:nucleus"/>
    <property type="evidence" value="ECO:0007669"/>
    <property type="project" value="TreeGrafter"/>
</dbReference>
<reference evidence="10 11" key="1">
    <citation type="submission" date="2023-11" db="EMBL/GenBank/DDBJ databases">
        <title>Halocaridina rubra genome assembly.</title>
        <authorList>
            <person name="Smith C."/>
        </authorList>
    </citation>
    <scope>NUCLEOTIDE SEQUENCE [LARGE SCALE GENOMIC DNA]</scope>
    <source>
        <strain evidence="10">EP-1</strain>
        <tissue evidence="10">Whole</tissue>
    </source>
</reference>
<dbReference type="PANTHER" id="PTHR11006:SF122">
    <property type="entry name" value="ARGININE METHYLTRANSFERASE 8"/>
    <property type="match status" value="1"/>
</dbReference>
<dbReference type="CDD" id="cd02440">
    <property type="entry name" value="AdoMet_MTases"/>
    <property type="match status" value="1"/>
</dbReference>
<dbReference type="PROSITE" id="PS51678">
    <property type="entry name" value="SAM_MT_PRMT"/>
    <property type="match status" value="1"/>
</dbReference>
<dbReference type="InterPro" id="IPR029063">
    <property type="entry name" value="SAM-dependent_MTases_sf"/>
</dbReference>
<gene>
    <name evidence="9" type="ORF">SK128_010700</name>
    <name evidence="10" type="ORF">SK128_026183</name>
</gene>
<evidence type="ECO:0000313" key="9">
    <source>
        <dbReference type="EMBL" id="KAK7082052.1"/>
    </source>
</evidence>
<proteinExistence type="predicted"/>
<evidence type="ECO:0000313" key="10">
    <source>
        <dbReference type="EMBL" id="KAK7085666.1"/>
    </source>
</evidence>
<evidence type="ECO:0000256" key="6">
    <source>
        <dbReference type="PROSITE-ProRule" id="PRU01015"/>
    </source>
</evidence>
<evidence type="ECO:0000256" key="7">
    <source>
        <dbReference type="SAM" id="MobiDB-lite"/>
    </source>
</evidence>
<dbReference type="Pfam" id="PF22528">
    <property type="entry name" value="PRMT_C"/>
    <property type="match status" value="1"/>
</dbReference>
<name>A0AAN8XK20_HALRR</name>
<dbReference type="EMBL" id="JAXCGZ010004234">
    <property type="protein sequence ID" value="KAK7082052.1"/>
    <property type="molecule type" value="Genomic_DNA"/>
</dbReference>
<evidence type="ECO:0000256" key="1">
    <source>
        <dbReference type="ARBA" id="ARBA00011925"/>
    </source>
</evidence>
<feature type="domain" description="Protein arginine N-methyltransferase" evidence="8">
    <location>
        <begin position="183"/>
        <end position="321"/>
    </location>
</feature>
<keyword evidence="2 6" id="KW-0489">Methyltransferase</keyword>
<dbReference type="FunFam" id="3.40.50.150:FF:000003">
    <property type="entry name" value="Blast:Protein arginine N-methyltransferase 1"/>
    <property type="match status" value="1"/>
</dbReference>
<dbReference type="EC" id="2.1.1.319" evidence="1"/>
<organism evidence="10 11">
    <name type="scientific">Halocaridina rubra</name>
    <name type="common">Hawaiian red shrimp</name>
    <dbReference type="NCBI Taxonomy" id="373956"/>
    <lineage>
        <taxon>Eukaryota</taxon>
        <taxon>Metazoa</taxon>
        <taxon>Ecdysozoa</taxon>
        <taxon>Arthropoda</taxon>
        <taxon>Crustacea</taxon>
        <taxon>Multicrustacea</taxon>
        <taxon>Malacostraca</taxon>
        <taxon>Eumalacostraca</taxon>
        <taxon>Eucarida</taxon>
        <taxon>Decapoda</taxon>
        <taxon>Pleocyemata</taxon>
        <taxon>Caridea</taxon>
        <taxon>Atyoidea</taxon>
        <taxon>Atyidae</taxon>
        <taxon>Halocaridina</taxon>
    </lineage>
</organism>
<dbReference type="GO" id="GO:0042054">
    <property type="term" value="F:histone methyltransferase activity"/>
    <property type="evidence" value="ECO:0007669"/>
    <property type="project" value="TreeGrafter"/>
</dbReference>
<keyword evidence="11" id="KW-1185">Reference proteome</keyword>
<dbReference type="InterPro" id="IPR025799">
    <property type="entry name" value="Arg_MeTrfase"/>
</dbReference>
<dbReference type="GO" id="GO:0035241">
    <property type="term" value="F:protein-arginine omega-N monomethyltransferase activity"/>
    <property type="evidence" value="ECO:0007669"/>
    <property type="project" value="TreeGrafter"/>
</dbReference>
<evidence type="ECO:0000256" key="4">
    <source>
        <dbReference type="ARBA" id="ARBA00022691"/>
    </source>
</evidence>
<keyword evidence="3 6" id="KW-0808">Transferase</keyword>
<dbReference type="GO" id="GO:0035242">
    <property type="term" value="F:protein-arginine omega-N asymmetric methyltransferase activity"/>
    <property type="evidence" value="ECO:0007669"/>
    <property type="project" value="UniProtKB-EC"/>
</dbReference>
<evidence type="ECO:0000256" key="3">
    <source>
        <dbReference type="ARBA" id="ARBA00022679"/>
    </source>
</evidence>
<dbReference type="Gene3D" id="3.40.50.150">
    <property type="entry name" value="Vaccinia Virus protein VP39"/>
    <property type="match status" value="1"/>
</dbReference>
<dbReference type="Proteomes" id="UP001381693">
    <property type="component" value="Unassembled WGS sequence"/>
</dbReference>
<feature type="compositionally biased region" description="Polar residues" evidence="7">
    <location>
        <begin position="362"/>
        <end position="376"/>
    </location>
</feature>
<dbReference type="AlphaFoldDB" id="A0AAN8XK20"/>
<keyword evidence="4 6" id="KW-0949">S-adenosyl-L-methionine</keyword>
<dbReference type="Pfam" id="PF06325">
    <property type="entry name" value="PrmA"/>
    <property type="match status" value="1"/>
</dbReference>
<accession>A0AAN8XK20</accession>
<comment type="catalytic activity">
    <reaction evidence="5">
        <text>L-arginyl-[protein] + S-adenosyl-L-methionine = N(omega)-methyl-L-arginyl-[protein] + S-adenosyl-L-homocysteine + H(+)</text>
        <dbReference type="Rhea" id="RHEA:48100"/>
        <dbReference type="Rhea" id="RHEA-COMP:10532"/>
        <dbReference type="Rhea" id="RHEA-COMP:11990"/>
        <dbReference type="ChEBI" id="CHEBI:15378"/>
        <dbReference type="ChEBI" id="CHEBI:29965"/>
        <dbReference type="ChEBI" id="CHEBI:57856"/>
        <dbReference type="ChEBI" id="CHEBI:59789"/>
        <dbReference type="ChEBI" id="CHEBI:65280"/>
    </reaction>
    <physiologicalReaction direction="left-to-right" evidence="5">
        <dbReference type="Rhea" id="RHEA:48101"/>
    </physiologicalReaction>
</comment>
<evidence type="ECO:0000256" key="5">
    <source>
        <dbReference type="ARBA" id="ARBA00049303"/>
    </source>
</evidence>
<dbReference type="InterPro" id="IPR055135">
    <property type="entry name" value="PRMT_dom"/>
</dbReference>
<feature type="region of interest" description="Disordered" evidence="7">
    <location>
        <begin position="333"/>
        <end position="387"/>
    </location>
</feature>
<dbReference type="SUPFAM" id="SSF53335">
    <property type="entry name" value="S-adenosyl-L-methionine-dependent methyltransferases"/>
    <property type="match status" value="1"/>
</dbReference>
<dbReference type="PANTHER" id="PTHR11006">
    <property type="entry name" value="PROTEIN ARGININE N-METHYLTRANSFERASE"/>
    <property type="match status" value="1"/>
</dbReference>
<protein>
    <recommendedName>
        <fullName evidence="1">type I protein arginine methyltransferase</fullName>
        <ecNumber evidence="1">2.1.1.319</ecNumber>
    </recommendedName>
</protein>